<feature type="domain" description="Pyrrolo-quinoline quinone repeat" evidence="1">
    <location>
        <begin position="440"/>
        <end position="521"/>
    </location>
</feature>
<dbReference type="CDD" id="cd06223">
    <property type="entry name" value="PRTases_typeI"/>
    <property type="match status" value="1"/>
</dbReference>
<dbReference type="EMBL" id="CABVQD010000046">
    <property type="protein sequence ID" value="VWC43467.1"/>
    <property type="molecule type" value="Genomic_DNA"/>
</dbReference>
<feature type="domain" description="Pyrrolo-quinoline quinone repeat" evidence="1">
    <location>
        <begin position="338"/>
        <end position="431"/>
    </location>
</feature>
<dbReference type="SUPFAM" id="SSF53271">
    <property type="entry name" value="PRTase-like"/>
    <property type="match status" value="1"/>
</dbReference>
<dbReference type="Gene3D" id="2.130.10.10">
    <property type="entry name" value="YVTN repeat-like/Quinoprotein amine dehydrogenase"/>
    <property type="match status" value="1"/>
</dbReference>
<dbReference type="InterPro" id="IPR002372">
    <property type="entry name" value="PQQ_rpt_dom"/>
</dbReference>
<organism evidence="2 3">
    <name type="scientific">Burkholderia paludis</name>
    <dbReference type="NCBI Taxonomy" id="1506587"/>
    <lineage>
        <taxon>Bacteria</taxon>
        <taxon>Pseudomonadati</taxon>
        <taxon>Pseudomonadota</taxon>
        <taxon>Betaproteobacteria</taxon>
        <taxon>Burkholderiales</taxon>
        <taxon>Burkholderiaceae</taxon>
        <taxon>Burkholderia</taxon>
        <taxon>Burkholderia cepacia complex</taxon>
    </lineage>
</organism>
<dbReference type="SUPFAM" id="SSF50998">
    <property type="entry name" value="Quinoprotein alcohol dehydrogenase-like"/>
    <property type="match status" value="2"/>
</dbReference>
<gene>
    <name evidence="2" type="primary">afsK</name>
    <name evidence="2" type="ORF">BPA30113_07103</name>
</gene>
<dbReference type="InterPro" id="IPR018391">
    <property type="entry name" value="PQQ_b-propeller_rpt"/>
</dbReference>
<reference evidence="2 3" key="1">
    <citation type="submission" date="2019-09" db="EMBL/GenBank/DDBJ databases">
        <authorList>
            <person name="Depoorter E."/>
        </authorList>
    </citation>
    <scope>NUCLEOTIDE SEQUENCE [LARGE SCALE GENOMIC DNA]</scope>
    <source>
        <strain evidence="2">LMG 30113</strain>
    </source>
</reference>
<dbReference type="SMART" id="SM00564">
    <property type="entry name" value="PQQ"/>
    <property type="match status" value="6"/>
</dbReference>
<dbReference type="Proteomes" id="UP000494330">
    <property type="component" value="Unassembled WGS sequence"/>
</dbReference>
<proteinExistence type="predicted"/>
<dbReference type="RefSeq" id="WP_034200041.1">
    <property type="nucleotide sequence ID" value="NZ_CABVQD010000046.1"/>
</dbReference>
<dbReference type="Pfam" id="PF13360">
    <property type="entry name" value="PQQ_2"/>
    <property type="match status" value="2"/>
</dbReference>
<dbReference type="EC" id="2.7.11.1" evidence="2"/>
<evidence type="ECO:0000313" key="2">
    <source>
        <dbReference type="EMBL" id="VWC43467.1"/>
    </source>
</evidence>
<sequence length="561" mass="62727">MLAAEIAHPPTDSLDAEREQLRRAIYSQVILLGKDVTFDFKDLLSHAGQARVAGRLLWERIRPMRPEVLIGPGFGGAPLLYAVALAALQADGLDLTLLMVRDQRKTYYRKRWVEGAPCPPGARAVIVDDFLGKGTAVQLVDEALRADKRDLHVCGLAALFDCWSPTGSRQLSVSRFPVVSVFRRHDIGLSRDSYDARPPEMKGSAPPFVDQPLWWRFEFNHGVTPPFKSSPAVAENGIFGADDRARIWRFDATTGETVWTRASLQQPYKGIVQQLQVVDRSVVFGCYDGTVTRLDADDGEIIWRWRPDSHVHATPQVDLRHERLFVNTEQYNAGAPIGHLYSLDWKSGRVIWRYEHGYWPPASPHYSEEANAVVATCNDQSLVCVDADTGHLRWKASTTGMVRGKPAVHRGRVFVATEEGQLQSFDIETGACLLTRRHGPGLLHQFLHVADGVVYALDNRWHLTAFDIDTFQIRWMSRLRSPGVWGPLAFGKYLIVLSRNGHLAVFDPTREIKLWEGQIGGTFRQAPAAGYANGIPLLACASNNAGFKVFRIHPYYDSAPS</sequence>
<dbReference type="Gene3D" id="3.40.50.2020">
    <property type="match status" value="1"/>
</dbReference>
<dbReference type="GO" id="GO:0004674">
    <property type="term" value="F:protein serine/threonine kinase activity"/>
    <property type="evidence" value="ECO:0007669"/>
    <property type="project" value="UniProtKB-EC"/>
</dbReference>
<dbReference type="InterPro" id="IPR029057">
    <property type="entry name" value="PRTase-like"/>
</dbReference>
<dbReference type="InterPro" id="IPR015943">
    <property type="entry name" value="WD40/YVTN_repeat-like_dom_sf"/>
</dbReference>
<dbReference type="Gene3D" id="2.40.10.480">
    <property type="match status" value="2"/>
</dbReference>
<keyword evidence="3" id="KW-1185">Reference proteome</keyword>
<evidence type="ECO:0000313" key="3">
    <source>
        <dbReference type="Proteomes" id="UP000494330"/>
    </source>
</evidence>
<dbReference type="InterPro" id="IPR011047">
    <property type="entry name" value="Quinoprotein_ADH-like_sf"/>
</dbReference>
<protein>
    <submittedName>
        <fullName evidence="2">Serine/threonine-protein kinase AfsK</fullName>
        <ecNumber evidence="2">2.7.11.1</ecNumber>
    </submittedName>
</protein>
<keyword evidence="2" id="KW-0808">Transferase</keyword>
<accession>A0A6P2SCS3</accession>
<dbReference type="AlphaFoldDB" id="A0A6P2SCS3"/>
<evidence type="ECO:0000259" key="1">
    <source>
        <dbReference type="Pfam" id="PF13360"/>
    </source>
</evidence>
<dbReference type="InterPro" id="IPR000836">
    <property type="entry name" value="PRTase_dom"/>
</dbReference>
<keyword evidence="2" id="KW-0418">Kinase</keyword>
<dbReference type="PANTHER" id="PTHR34512:SF30">
    <property type="entry name" value="OUTER MEMBRANE PROTEIN ASSEMBLY FACTOR BAMB"/>
    <property type="match status" value="1"/>
</dbReference>
<dbReference type="PANTHER" id="PTHR34512">
    <property type="entry name" value="CELL SURFACE PROTEIN"/>
    <property type="match status" value="1"/>
</dbReference>
<name>A0A6P2SCS3_9BURK</name>